<dbReference type="eggNOG" id="COG0486">
    <property type="taxonomic scope" value="Bacteria"/>
</dbReference>
<gene>
    <name evidence="2" type="ORF">JCM21714_2950</name>
</gene>
<name>W4VKC4_9BACI</name>
<dbReference type="EMBL" id="BAVS01000016">
    <property type="protein sequence ID" value="GAE93840.1"/>
    <property type="molecule type" value="Genomic_DNA"/>
</dbReference>
<dbReference type="Gene3D" id="3.30.1360.120">
    <property type="entry name" value="Probable tRNA modification gtpase trme, domain 1"/>
    <property type="match status" value="1"/>
</dbReference>
<organism evidence="2 3">
    <name type="scientific">Gracilibacillus boraciitolerans JCM 21714</name>
    <dbReference type="NCBI Taxonomy" id="1298598"/>
    <lineage>
        <taxon>Bacteria</taxon>
        <taxon>Bacillati</taxon>
        <taxon>Bacillota</taxon>
        <taxon>Bacilli</taxon>
        <taxon>Bacillales</taxon>
        <taxon>Bacillaceae</taxon>
        <taxon>Gracilibacillus</taxon>
    </lineage>
</organism>
<evidence type="ECO:0000313" key="2">
    <source>
        <dbReference type="EMBL" id="GAE93840.1"/>
    </source>
</evidence>
<dbReference type="SUPFAM" id="SSF103025">
    <property type="entry name" value="Folate-binding domain"/>
    <property type="match status" value="1"/>
</dbReference>
<keyword evidence="3" id="KW-1185">Reference proteome</keyword>
<dbReference type="InterPro" id="IPR018948">
    <property type="entry name" value="GTP-bd_TrmE_N"/>
</dbReference>
<dbReference type="Pfam" id="PF10396">
    <property type="entry name" value="TrmE_N"/>
    <property type="match status" value="1"/>
</dbReference>
<accession>W4VKC4</accession>
<dbReference type="GO" id="GO:0030488">
    <property type="term" value="P:tRNA methylation"/>
    <property type="evidence" value="ECO:0007669"/>
    <property type="project" value="TreeGrafter"/>
</dbReference>
<dbReference type="CDD" id="cd14858">
    <property type="entry name" value="TrmE_N"/>
    <property type="match status" value="1"/>
</dbReference>
<dbReference type="InterPro" id="IPR027266">
    <property type="entry name" value="TrmE/GcvT-like"/>
</dbReference>
<dbReference type="Proteomes" id="UP000019102">
    <property type="component" value="Unassembled WGS sequence"/>
</dbReference>
<dbReference type="GO" id="GO:0005829">
    <property type="term" value="C:cytosol"/>
    <property type="evidence" value="ECO:0007669"/>
    <property type="project" value="TreeGrafter"/>
</dbReference>
<sequence>MEQDTIAAISTPIGEGAIAIVRLSGEDAIKISNKLFEGKDLEKVATHTIQYGKVIDPATGEMMEEVMVSVMRAPRTFTKEDVVEINCHGGLAR</sequence>
<dbReference type="STRING" id="1298598.JCM21714_2950"/>
<dbReference type="PANTHER" id="PTHR42714:SF2">
    <property type="entry name" value="TRNA MODIFICATION GTPASE GTPBP3, MITOCHONDRIAL"/>
    <property type="match status" value="1"/>
</dbReference>
<dbReference type="PANTHER" id="PTHR42714">
    <property type="entry name" value="TRNA MODIFICATION GTPASE GTPBP3"/>
    <property type="match status" value="1"/>
</dbReference>
<evidence type="ECO:0000313" key="3">
    <source>
        <dbReference type="Proteomes" id="UP000019102"/>
    </source>
</evidence>
<proteinExistence type="predicted"/>
<reference evidence="2 3" key="1">
    <citation type="journal article" date="2014" name="Genome Announc.">
        <title>Draft Genome Sequence of the Boron-Tolerant and Moderately Halotolerant Bacterium Gracilibacillus boraciitolerans JCM 21714T.</title>
        <authorList>
            <person name="Ahmed I."/>
            <person name="Oshima K."/>
            <person name="Suda W."/>
            <person name="Kitamura K."/>
            <person name="Iida T."/>
            <person name="Ohmori Y."/>
            <person name="Fujiwara T."/>
            <person name="Hattori M."/>
            <person name="Ohkuma M."/>
        </authorList>
    </citation>
    <scope>NUCLEOTIDE SEQUENCE [LARGE SCALE GENOMIC DNA]</scope>
    <source>
        <strain evidence="2 3">JCM 21714</strain>
    </source>
</reference>
<dbReference type="AlphaFoldDB" id="W4VKC4"/>
<evidence type="ECO:0000259" key="1">
    <source>
        <dbReference type="Pfam" id="PF10396"/>
    </source>
</evidence>
<feature type="domain" description="GTP-binding protein TrmE N-terminal" evidence="1">
    <location>
        <begin position="5"/>
        <end position="92"/>
    </location>
</feature>
<dbReference type="GO" id="GO:0002098">
    <property type="term" value="P:tRNA wobble uridine modification"/>
    <property type="evidence" value="ECO:0007669"/>
    <property type="project" value="TreeGrafter"/>
</dbReference>
<protein>
    <submittedName>
        <fullName evidence="2">GTPase and tRNA-U34 5-formylation enzyme TrmE</fullName>
    </submittedName>
</protein>
<comment type="caution">
    <text evidence="2">The sequence shown here is derived from an EMBL/GenBank/DDBJ whole genome shotgun (WGS) entry which is preliminary data.</text>
</comment>